<evidence type="ECO:0000256" key="1">
    <source>
        <dbReference type="ARBA" id="ARBA00004141"/>
    </source>
</evidence>
<keyword evidence="3 6" id="KW-0812">Transmembrane</keyword>
<dbReference type="Pfam" id="PF03134">
    <property type="entry name" value="TB2_DP1_HVA22"/>
    <property type="match status" value="1"/>
</dbReference>
<evidence type="ECO:0000313" key="7">
    <source>
        <dbReference type="Proteomes" id="UP000887574"/>
    </source>
</evidence>
<organism evidence="7 8">
    <name type="scientific">Ditylenchus dipsaci</name>
    <dbReference type="NCBI Taxonomy" id="166011"/>
    <lineage>
        <taxon>Eukaryota</taxon>
        <taxon>Metazoa</taxon>
        <taxon>Ecdysozoa</taxon>
        <taxon>Nematoda</taxon>
        <taxon>Chromadorea</taxon>
        <taxon>Rhabditida</taxon>
        <taxon>Tylenchina</taxon>
        <taxon>Tylenchomorpha</taxon>
        <taxon>Sphaerularioidea</taxon>
        <taxon>Anguinidae</taxon>
        <taxon>Anguininae</taxon>
        <taxon>Ditylenchus</taxon>
    </lineage>
</organism>
<dbReference type="PANTHER" id="PTHR12300:SF161">
    <property type="entry name" value="RECEPTOR EXPRESSION-ENHANCING PROTEIN"/>
    <property type="match status" value="1"/>
</dbReference>
<feature type="transmembrane region" description="Helical" evidence="6">
    <location>
        <begin position="118"/>
        <end position="142"/>
    </location>
</feature>
<accession>A0A915DD07</accession>
<reference evidence="8" key="1">
    <citation type="submission" date="2022-11" db="UniProtKB">
        <authorList>
            <consortium name="WormBaseParasite"/>
        </authorList>
    </citation>
    <scope>IDENTIFICATION</scope>
</reference>
<evidence type="ECO:0000313" key="8">
    <source>
        <dbReference type="WBParaSite" id="jg18613"/>
    </source>
</evidence>
<protein>
    <recommendedName>
        <fullName evidence="6">Receptor expression-enhancing protein</fullName>
    </recommendedName>
</protein>
<evidence type="ECO:0000256" key="3">
    <source>
        <dbReference type="ARBA" id="ARBA00022692"/>
    </source>
</evidence>
<keyword evidence="5 6" id="KW-0472">Membrane</keyword>
<feature type="transmembrane region" description="Helical" evidence="6">
    <location>
        <begin position="63"/>
        <end position="81"/>
    </location>
</feature>
<evidence type="ECO:0000256" key="4">
    <source>
        <dbReference type="ARBA" id="ARBA00022989"/>
    </source>
</evidence>
<dbReference type="PANTHER" id="PTHR12300">
    <property type="entry name" value="HVA22-LIKE PROTEINS"/>
    <property type="match status" value="1"/>
</dbReference>
<keyword evidence="7" id="KW-1185">Reference proteome</keyword>
<evidence type="ECO:0000256" key="5">
    <source>
        <dbReference type="ARBA" id="ARBA00023136"/>
    </source>
</evidence>
<sequence length="179" mass="20439">MVNLPPQVQKFLDDVDKRLHEPGMVTNSLAKIEAKTNVKRLHLVAGLVVIHALYLLFGRCAELLCNITGFLYPAYVSVGAIESASKDDDTQWLTYWVVFALLNVVEFFSSTITYYFPFYWLLKCAFLLYLHMPMTLGAQVLYSNFIRPFHIKHHGKIDGALSGAQDRARQAYEEHVKPN</sequence>
<dbReference type="GO" id="GO:0016020">
    <property type="term" value="C:membrane"/>
    <property type="evidence" value="ECO:0007669"/>
    <property type="project" value="UniProtKB-SubCell"/>
</dbReference>
<dbReference type="Proteomes" id="UP000887574">
    <property type="component" value="Unplaced"/>
</dbReference>
<evidence type="ECO:0000256" key="2">
    <source>
        <dbReference type="ARBA" id="ARBA00008573"/>
    </source>
</evidence>
<comment type="caution">
    <text evidence="6">Lacks conserved residue(s) required for the propagation of feature annotation.</text>
</comment>
<name>A0A915DD07_9BILA</name>
<proteinExistence type="inferred from homology"/>
<feature type="transmembrane region" description="Helical" evidence="6">
    <location>
        <begin position="41"/>
        <end position="57"/>
    </location>
</feature>
<keyword evidence="4 6" id="KW-1133">Transmembrane helix</keyword>
<dbReference type="AlphaFoldDB" id="A0A915DD07"/>
<dbReference type="InterPro" id="IPR004345">
    <property type="entry name" value="TB2_DP1_HVA22"/>
</dbReference>
<feature type="transmembrane region" description="Helical" evidence="6">
    <location>
        <begin position="93"/>
        <end position="112"/>
    </location>
</feature>
<dbReference type="WBParaSite" id="jg18613">
    <property type="protein sequence ID" value="jg18613"/>
    <property type="gene ID" value="jg18613"/>
</dbReference>
<comment type="subcellular location">
    <subcellularLocation>
        <location evidence="1 6">Membrane</location>
        <topology evidence="1 6">Multi-pass membrane protein</topology>
    </subcellularLocation>
</comment>
<evidence type="ECO:0000256" key="6">
    <source>
        <dbReference type="RuleBase" id="RU362006"/>
    </source>
</evidence>
<comment type="similarity">
    <text evidence="2 6">Belongs to the DP1 family.</text>
</comment>